<dbReference type="InterPro" id="IPR011055">
    <property type="entry name" value="Dup_hybrid_motif"/>
</dbReference>
<evidence type="ECO:0000256" key="4">
    <source>
        <dbReference type="ARBA" id="ARBA00007837"/>
    </source>
</evidence>
<dbReference type="InterPro" id="IPR000121">
    <property type="entry name" value="PEP_util_C"/>
</dbReference>
<evidence type="ECO:0000256" key="1">
    <source>
        <dbReference type="ARBA" id="ARBA00000683"/>
    </source>
</evidence>
<evidence type="ECO:0000256" key="7">
    <source>
        <dbReference type="ARBA" id="ARBA00022490"/>
    </source>
</evidence>
<dbReference type="PROSITE" id="PS51093">
    <property type="entry name" value="PTS_EIIA_TYPE_1"/>
    <property type="match status" value="1"/>
</dbReference>
<dbReference type="PROSITE" id="PS00369">
    <property type="entry name" value="PTS_HPR_HIS"/>
    <property type="match status" value="1"/>
</dbReference>
<dbReference type="InterPro" id="IPR006318">
    <property type="entry name" value="PTS_EI-like"/>
</dbReference>
<sequence>MPDNNNKELTLSAPLSGPVLTLANVPDPVFASGAMGDGIAIDPLNDTLYAPCAGVVMHVARTGHAITLRADNGAELLLHLGLDTVELQGEGFSVLVAEGARVANGQALLRYDVDKVALQCKSLVSLLILTNSEEFQARPITLKSVKVGDPLLHIVRRVAHGVASEIEISGIEVHGHVRIAHRGGLHARPAALIRQTAQGFQSKSQLHFSGKSASCDSLIGLMSLAVGEQQEVKVSSHGPDAEAALQALLQALSTALAEDSHTATAPTPITAPQRPAEKGVLHGVCAAPGLVAGPLFRLNAISLPVDAGNHDCEQQRHALDAALSQVRSDIEQTLALARKQRNTDEEAIFAAHLALLEDPALLDAAAQSITCGSAATHAWSESIDAQCEVLQQLGSPLLAERANDLRDLKQRVLRALLGETWHYEIPHGAIVAAHELTPSDLLHLSQQGVGGLCMAAGGATSHVAILARGKGLPCLVALGSALLEQQQDQKQEQQQGQSVVLDANGGRLELTPSSQRLAEVQQAQLEHQQRRALQQSQAHGNALTLDGVHIEVAANVASSAEAADALANGADGVGLLRTEFLFVDRHTAPDQQEQCQAYQAVLDAMSDKPVIIRTIDVGGDKQLDYLPLPAEANPVLGLRGIRLAQVRPELLDQQLRALLSVSPLSRCRILLPMVTEVDELLHIRQRLDALCAELQVNERPELGVMIEVPAAALLAEQLAEHADFLSIGTNDLSQYTLAMDRDHAGLASRVDALHPALLRLIAQTCAGAAVHQRWVGVCGALASDPLATPVLIGLGVRELSVSPVQIGEIKDRVRRLDASACQRLSHDLLKLRSAAAVRQACQQHWPLS</sequence>
<dbReference type="SUPFAM" id="SSF52009">
    <property type="entry name" value="Phosphohistidine domain"/>
    <property type="match status" value="1"/>
</dbReference>
<dbReference type="InterPro" id="IPR008279">
    <property type="entry name" value="PEP-util_enz_mobile_dom"/>
</dbReference>
<keyword evidence="11" id="KW-0479">Metal-binding</keyword>
<dbReference type="Pfam" id="PF02896">
    <property type="entry name" value="PEP-utilizers_C"/>
    <property type="match status" value="1"/>
</dbReference>
<dbReference type="InterPro" id="IPR001127">
    <property type="entry name" value="PTS_EIIA_1_perm"/>
</dbReference>
<dbReference type="EMBL" id="LT629762">
    <property type="protein sequence ID" value="SDS47927.1"/>
    <property type="molecule type" value="Genomic_DNA"/>
</dbReference>
<name>A0A1H1SIX1_9PSED</name>
<dbReference type="PRINTS" id="PR00107">
    <property type="entry name" value="PHOSPHOCPHPR"/>
</dbReference>
<dbReference type="PROSITE" id="PS00371">
    <property type="entry name" value="PTS_EIIA_TYPE_1_HIS"/>
    <property type="match status" value="1"/>
</dbReference>
<dbReference type="InterPro" id="IPR036637">
    <property type="entry name" value="Phosphohistidine_dom_sf"/>
</dbReference>
<dbReference type="PANTHER" id="PTHR46244:SF6">
    <property type="entry name" value="PHOSPHOENOLPYRUVATE-PROTEIN PHOSPHOTRANSFERASE"/>
    <property type="match status" value="1"/>
</dbReference>
<dbReference type="PROSITE" id="PS00742">
    <property type="entry name" value="PEP_ENZYMES_2"/>
    <property type="match status" value="1"/>
</dbReference>
<dbReference type="GO" id="GO:0009401">
    <property type="term" value="P:phosphoenolpyruvate-dependent sugar phosphotransferase system"/>
    <property type="evidence" value="ECO:0007669"/>
    <property type="project" value="UniProtKB-KW"/>
</dbReference>
<dbReference type="InterPro" id="IPR001020">
    <property type="entry name" value="PTS_HPr_His_P_site"/>
</dbReference>
<dbReference type="SUPFAM" id="SSF47831">
    <property type="entry name" value="Enzyme I of the PEP:sugar phosphotransferase system HPr-binding (sub)domain"/>
    <property type="match status" value="1"/>
</dbReference>
<dbReference type="InterPro" id="IPR036618">
    <property type="entry name" value="PtsI_HPr-bd_sf"/>
</dbReference>
<keyword evidence="7" id="KW-0963">Cytoplasm</keyword>
<dbReference type="Gene3D" id="2.70.70.10">
    <property type="entry name" value="Glucose Permease (Domain IIA)"/>
    <property type="match status" value="1"/>
</dbReference>
<dbReference type="EC" id="2.7.3.9" evidence="5"/>
<dbReference type="Proteomes" id="UP000198481">
    <property type="component" value="Chromosome I"/>
</dbReference>
<dbReference type="GO" id="GO:0008965">
    <property type="term" value="F:phosphoenolpyruvate-protein phosphotransferase activity"/>
    <property type="evidence" value="ECO:0007669"/>
    <property type="project" value="UniProtKB-EC"/>
</dbReference>
<dbReference type="Gene3D" id="3.50.30.10">
    <property type="entry name" value="Phosphohistidine domain"/>
    <property type="match status" value="1"/>
</dbReference>
<dbReference type="SUPFAM" id="SSF51261">
    <property type="entry name" value="Duplicated hybrid motif"/>
    <property type="match status" value="1"/>
</dbReference>
<evidence type="ECO:0000259" key="15">
    <source>
        <dbReference type="PROSITE" id="PS51350"/>
    </source>
</evidence>
<dbReference type="Pfam" id="PF05524">
    <property type="entry name" value="PEP-utilisers_N"/>
    <property type="match status" value="1"/>
</dbReference>
<dbReference type="PANTHER" id="PTHR46244">
    <property type="entry name" value="PHOSPHOENOLPYRUVATE-PROTEIN PHOSPHOTRANSFERASE"/>
    <property type="match status" value="1"/>
</dbReference>
<dbReference type="NCBIfam" id="TIGR01417">
    <property type="entry name" value="PTS_I_fam"/>
    <property type="match status" value="1"/>
</dbReference>
<comment type="subcellular location">
    <subcellularLocation>
        <location evidence="3">Cytoplasm</location>
    </subcellularLocation>
</comment>
<dbReference type="Gene3D" id="3.30.1340.10">
    <property type="entry name" value="HPr-like"/>
    <property type="match status" value="1"/>
</dbReference>
<evidence type="ECO:0000256" key="5">
    <source>
        <dbReference type="ARBA" id="ARBA00012232"/>
    </source>
</evidence>
<comment type="cofactor">
    <cofactor evidence="2">
        <name>Mg(2+)</name>
        <dbReference type="ChEBI" id="CHEBI:18420"/>
    </cofactor>
</comment>
<dbReference type="SUPFAM" id="SSF55594">
    <property type="entry name" value="HPr-like"/>
    <property type="match status" value="1"/>
</dbReference>
<dbReference type="InterPro" id="IPR035895">
    <property type="entry name" value="HPr-like_sf"/>
</dbReference>
<evidence type="ECO:0000256" key="12">
    <source>
        <dbReference type="ARBA" id="ARBA00022777"/>
    </source>
</evidence>
<dbReference type="PROSITE" id="PS51350">
    <property type="entry name" value="PTS_HPR_DOM"/>
    <property type="match status" value="1"/>
</dbReference>
<comment type="similarity">
    <text evidence="4">Belongs to the PEP-utilizing enzyme family.</text>
</comment>
<keyword evidence="12" id="KW-0418">Kinase</keyword>
<evidence type="ECO:0000256" key="3">
    <source>
        <dbReference type="ARBA" id="ARBA00004496"/>
    </source>
</evidence>
<dbReference type="FunFam" id="2.70.70.10:FF:000001">
    <property type="entry name" value="PTS system glucose-specific IIA component"/>
    <property type="match status" value="1"/>
</dbReference>
<comment type="catalytic activity">
    <reaction evidence="1">
        <text>L-histidyl-[protein] + phosphoenolpyruvate = N(pros)-phospho-L-histidyl-[protein] + pyruvate</text>
        <dbReference type="Rhea" id="RHEA:23880"/>
        <dbReference type="Rhea" id="RHEA-COMP:9745"/>
        <dbReference type="Rhea" id="RHEA-COMP:9746"/>
        <dbReference type="ChEBI" id="CHEBI:15361"/>
        <dbReference type="ChEBI" id="CHEBI:29979"/>
        <dbReference type="ChEBI" id="CHEBI:58702"/>
        <dbReference type="ChEBI" id="CHEBI:64837"/>
        <dbReference type="EC" id="2.7.3.9"/>
    </reaction>
</comment>
<evidence type="ECO:0000313" key="17">
    <source>
        <dbReference type="Proteomes" id="UP000198481"/>
    </source>
</evidence>
<dbReference type="GO" id="GO:0016301">
    <property type="term" value="F:kinase activity"/>
    <property type="evidence" value="ECO:0007669"/>
    <property type="project" value="UniProtKB-KW"/>
</dbReference>
<dbReference type="Gene3D" id="1.10.274.10">
    <property type="entry name" value="PtsI, HPr-binding domain"/>
    <property type="match status" value="1"/>
</dbReference>
<dbReference type="PROSITE" id="PS00589">
    <property type="entry name" value="PTS_HPR_SER"/>
    <property type="match status" value="1"/>
</dbReference>
<evidence type="ECO:0000256" key="9">
    <source>
        <dbReference type="ARBA" id="ARBA00022679"/>
    </source>
</evidence>
<keyword evidence="10" id="KW-0598">Phosphotransferase system</keyword>
<dbReference type="NCBIfam" id="TIGR01003">
    <property type="entry name" value="PTS_HPr_family"/>
    <property type="match status" value="1"/>
</dbReference>
<dbReference type="InterPro" id="IPR000032">
    <property type="entry name" value="HPr-like"/>
</dbReference>
<evidence type="ECO:0000256" key="10">
    <source>
        <dbReference type="ARBA" id="ARBA00022683"/>
    </source>
</evidence>
<keyword evidence="13" id="KW-0460">Magnesium</keyword>
<proteinExistence type="inferred from homology"/>
<dbReference type="InterPro" id="IPR002114">
    <property type="entry name" value="PTS_HPr_Ser_P_site"/>
</dbReference>
<dbReference type="NCBIfam" id="TIGR00830">
    <property type="entry name" value="PTBA"/>
    <property type="match status" value="1"/>
</dbReference>
<dbReference type="Gene3D" id="3.20.20.60">
    <property type="entry name" value="Phosphoenolpyruvate-binding domains"/>
    <property type="match status" value="1"/>
</dbReference>
<keyword evidence="8" id="KW-0762">Sugar transport</keyword>
<protein>
    <recommendedName>
        <fullName evidence="5">phosphoenolpyruvate--protein phosphotransferase</fullName>
        <ecNumber evidence="5">2.7.3.9</ecNumber>
    </recommendedName>
</protein>
<evidence type="ECO:0000256" key="11">
    <source>
        <dbReference type="ARBA" id="ARBA00022723"/>
    </source>
</evidence>
<accession>A0A1H1SIX1</accession>
<evidence type="ECO:0000256" key="8">
    <source>
        <dbReference type="ARBA" id="ARBA00022597"/>
    </source>
</evidence>
<keyword evidence="6" id="KW-0813">Transport</keyword>
<keyword evidence="9" id="KW-0808">Transferase</keyword>
<dbReference type="InterPro" id="IPR015813">
    <property type="entry name" value="Pyrv/PenolPyrv_kinase-like_dom"/>
</dbReference>
<feature type="domain" description="PTS EIIA type-1" evidence="14">
    <location>
        <begin position="27"/>
        <end position="131"/>
    </location>
</feature>
<reference evidence="16 17" key="1">
    <citation type="submission" date="2016-10" db="EMBL/GenBank/DDBJ databases">
        <authorList>
            <person name="de Groot N.N."/>
        </authorList>
    </citation>
    <scope>NUCLEOTIDE SEQUENCE [LARGE SCALE GENOMIC DNA]</scope>
    <source>
        <strain evidence="16 17">LMG 26867</strain>
    </source>
</reference>
<organism evidence="16 17">
    <name type="scientific">Pseudomonas prosekii</name>
    <dbReference type="NCBI Taxonomy" id="1148509"/>
    <lineage>
        <taxon>Bacteria</taxon>
        <taxon>Pseudomonadati</taxon>
        <taxon>Pseudomonadota</taxon>
        <taxon>Gammaproteobacteria</taxon>
        <taxon>Pseudomonadales</taxon>
        <taxon>Pseudomonadaceae</taxon>
        <taxon>Pseudomonas</taxon>
    </lineage>
</organism>
<dbReference type="GO" id="GO:0046872">
    <property type="term" value="F:metal ion binding"/>
    <property type="evidence" value="ECO:0007669"/>
    <property type="project" value="UniProtKB-KW"/>
</dbReference>
<gene>
    <name evidence="16" type="ORF">SAMN05216222_1541</name>
</gene>
<evidence type="ECO:0000256" key="2">
    <source>
        <dbReference type="ARBA" id="ARBA00001946"/>
    </source>
</evidence>
<dbReference type="InterPro" id="IPR050499">
    <property type="entry name" value="PEP-utilizing_PTS_enzyme"/>
</dbReference>
<dbReference type="InterPro" id="IPR023151">
    <property type="entry name" value="PEP_util_CS"/>
</dbReference>
<dbReference type="RefSeq" id="WP_092272840.1">
    <property type="nucleotide sequence ID" value="NZ_LT629762.1"/>
</dbReference>
<dbReference type="Pfam" id="PF00391">
    <property type="entry name" value="PEP-utilizers"/>
    <property type="match status" value="1"/>
</dbReference>
<evidence type="ECO:0000256" key="13">
    <source>
        <dbReference type="ARBA" id="ARBA00022842"/>
    </source>
</evidence>
<dbReference type="SUPFAM" id="SSF51621">
    <property type="entry name" value="Phosphoenolpyruvate/pyruvate domain"/>
    <property type="match status" value="1"/>
</dbReference>
<dbReference type="PRINTS" id="PR01736">
    <property type="entry name" value="PHPHTRNFRASE"/>
</dbReference>
<dbReference type="STRING" id="1148509.SAMN05216222_1541"/>
<evidence type="ECO:0000259" key="14">
    <source>
        <dbReference type="PROSITE" id="PS51093"/>
    </source>
</evidence>
<dbReference type="Pfam" id="PF00358">
    <property type="entry name" value="PTS_EIIA_1"/>
    <property type="match status" value="1"/>
</dbReference>
<evidence type="ECO:0000313" key="16">
    <source>
        <dbReference type="EMBL" id="SDS47927.1"/>
    </source>
</evidence>
<dbReference type="CDD" id="cd00367">
    <property type="entry name" value="PTS-HPr_like"/>
    <property type="match status" value="1"/>
</dbReference>
<dbReference type="InterPro" id="IPR040442">
    <property type="entry name" value="Pyrv_kinase-like_dom_sf"/>
</dbReference>
<dbReference type="GO" id="GO:0005737">
    <property type="term" value="C:cytoplasm"/>
    <property type="evidence" value="ECO:0007669"/>
    <property type="project" value="UniProtKB-SubCell"/>
</dbReference>
<evidence type="ECO:0000256" key="6">
    <source>
        <dbReference type="ARBA" id="ARBA00022448"/>
    </source>
</evidence>
<dbReference type="Pfam" id="PF00381">
    <property type="entry name" value="PTS-HPr"/>
    <property type="match status" value="1"/>
</dbReference>
<dbReference type="InterPro" id="IPR008731">
    <property type="entry name" value="PTS_EIN"/>
</dbReference>
<dbReference type="AlphaFoldDB" id="A0A1H1SIX1"/>
<feature type="domain" description="HPr" evidence="15">
    <location>
        <begin position="172"/>
        <end position="259"/>
    </location>
</feature>